<evidence type="ECO:0000313" key="1">
    <source>
        <dbReference type="EMBL" id="RAI86775.1"/>
    </source>
</evidence>
<name>A0A327P397_9BACT</name>
<keyword evidence="2" id="KW-1185">Reference proteome</keyword>
<protein>
    <submittedName>
        <fullName evidence="1">Uncharacterized protein</fullName>
    </submittedName>
</protein>
<gene>
    <name evidence="1" type="ORF">LV83_03332</name>
</gene>
<organism evidence="1 2">
    <name type="scientific">Algoriphagus yeomjeoni</name>
    <dbReference type="NCBI Taxonomy" id="291403"/>
    <lineage>
        <taxon>Bacteria</taxon>
        <taxon>Pseudomonadati</taxon>
        <taxon>Bacteroidota</taxon>
        <taxon>Cytophagia</taxon>
        <taxon>Cytophagales</taxon>
        <taxon>Cyclobacteriaceae</taxon>
        <taxon>Algoriphagus</taxon>
    </lineage>
</organism>
<dbReference type="Proteomes" id="UP000249610">
    <property type="component" value="Unassembled WGS sequence"/>
</dbReference>
<sequence>MKPVWETLNPKLFKPYDEVWSVEDHQRYQLILDYPVGKIIKLLHSSYNRLFNSEGLFNPYLSKDKIENIKDRWTVDLPIDPPLLFWDYSTKSTMIENGIHRIDYAIELRTTHLPILIPRIDYAIFCLMK</sequence>
<comment type="caution">
    <text evidence="1">The sequence shown here is derived from an EMBL/GenBank/DDBJ whole genome shotgun (WGS) entry which is preliminary data.</text>
</comment>
<dbReference type="AlphaFoldDB" id="A0A327P397"/>
<accession>A0A327P397</accession>
<dbReference type="RefSeq" id="WP_111612658.1">
    <property type="nucleotide sequence ID" value="NZ_QLLK01000010.1"/>
</dbReference>
<dbReference type="OrthoDB" id="9921722at2"/>
<dbReference type="EMBL" id="QLLK01000010">
    <property type="protein sequence ID" value="RAI86775.1"/>
    <property type="molecule type" value="Genomic_DNA"/>
</dbReference>
<reference evidence="1 2" key="1">
    <citation type="submission" date="2018-06" db="EMBL/GenBank/DDBJ databases">
        <title>Genomic Encyclopedia of Archaeal and Bacterial Type Strains, Phase II (KMG-II): from individual species to whole genera.</title>
        <authorList>
            <person name="Goeker M."/>
        </authorList>
    </citation>
    <scope>NUCLEOTIDE SEQUENCE [LARGE SCALE GENOMIC DNA]</scope>
    <source>
        <strain evidence="1 2">DSM 23446</strain>
    </source>
</reference>
<proteinExistence type="predicted"/>
<evidence type="ECO:0000313" key="2">
    <source>
        <dbReference type="Proteomes" id="UP000249610"/>
    </source>
</evidence>